<dbReference type="AlphaFoldDB" id="A0A8H7UE41"/>
<evidence type="ECO:0008006" key="4">
    <source>
        <dbReference type="Google" id="ProtNLM"/>
    </source>
</evidence>
<gene>
    <name evidence="2" type="ORF">INT44_000573</name>
</gene>
<evidence type="ECO:0000256" key="1">
    <source>
        <dbReference type="SAM" id="MobiDB-lite"/>
    </source>
</evidence>
<feature type="compositionally biased region" description="Basic residues" evidence="1">
    <location>
        <begin position="79"/>
        <end position="90"/>
    </location>
</feature>
<evidence type="ECO:0000313" key="2">
    <source>
        <dbReference type="EMBL" id="KAG2176094.1"/>
    </source>
</evidence>
<dbReference type="EMBL" id="JAEPRA010000014">
    <property type="protein sequence ID" value="KAG2176094.1"/>
    <property type="molecule type" value="Genomic_DNA"/>
</dbReference>
<keyword evidence="3" id="KW-1185">Reference proteome</keyword>
<comment type="caution">
    <text evidence="2">The sequence shown here is derived from an EMBL/GenBank/DDBJ whole genome shotgun (WGS) entry which is preliminary data.</text>
</comment>
<feature type="region of interest" description="Disordered" evidence="1">
    <location>
        <begin position="44"/>
        <end position="102"/>
    </location>
</feature>
<protein>
    <recommendedName>
        <fullName evidence="4">WWE domain-containing protein</fullName>
    </recommendedName>
</protein>
<evidence type="ECO:0000313" key="3">
    <source>
        <dbReference type="Proteomes" id="UP000612746"/>
    </source>
</evidence>
<proteinExistence type="predicted"/>
<dbReference type="OrthoDB" id="2417301at2759"/>
<organism evidence="2 3">
    <name type="scientific">Umbelopsis vinacea</name>
    <dbReference type="NCBI Taxonomy" id="44442"/>
    <lineage>
        <taxon>Eukaryota</taxon>
        <taxon>Fungi</taxon>
        <taxon>Fungi incertae sedis</taxon>
        <taxon>Mucoromycota</taxon>
        <taxon>Mucoromycotina</taxon>
        <taxon>Umbelopsidomycetes</taxon>
        <taxon>Umbelopsidales</taxon>
        <taxon>Umbelopsidaceae</taxon>
        <taxon>Umbelopsis</taxon>
    </lineage>
</organism>
<reference evidence="2" key="1">
    <citation type="submission" date="2020-12" db="EMBL/GenBank/DDBJ databases">
        <title>Metabolic potential, ecology and presence of endohyphal bacteria is reflected in genomic diversity of Mucoromycotina.</title>
        <authorList>
            <person name="Muszewska A."/>
            <person name="Okrasinska A."/>
            <person name="Steczkiewicz K."/>
            <person name="Drgas O."/>
            <person name="Orlowska M."/>
            <person name="Perlinska-Lenart U."/>
            <person name="Aleksandrzak-Piekarczyk T."/>
            <person name="Szatraj K."/>
            <person name="Zielenkiewicz U."/>
            <person name="Pilsyk S."/>
            <person name="Malc E."/>
            <person name="Mieczkowski P."/>
            <person name="Kruszewska J.S."/>
            <person name="Biernat P."/>
            <person name="Pawlowska J."/>
        </authorList>
    </citation>
    <scope>NUCLEOTIDE SEQUENCE</scope>
    <source>
        <strain evidence="2">WA0000051536</strain>
    </source>
</reference>
<sequence>MDILSNQEYDEEYHSKMKEIIDRSAKINLALKDGDVADDIKPRLRRSLSTGSSRRKHGGRRSYYEPSAQSDEERLDRKPSRRRSTSRRRKGDGSEWKVARHGPSVWGHPFGGGMDKGMPMFDPYGGHHHTIPYGMPWMGDVGHADSHYLHEAPAMMGYYEPHPHHHHHPGLMFQPPDLVPQEYPEMYGLHHHGPPPPHHHAPPIGIPPPPMLPIHAMMLETTTISSPMLHPAIHQPHLPMDPKLDPGSDVNNHEPSHIRSPRMSAARQNPSVAQPELKWCFQADGEQWVPFDDNVQLLLEDGGMDDLAAYEVFDSHIERGRKRIIVLPQRQYCFYHVHGKMIKLPVNLRKMTNSPH</sequence>
<dbReference type="Proteomes" id="UP000612746">
    <property type="component" value="Unassembled WGS sequence"/>
</dbReference>
<name>A0A8H7UE41_9FUNG</name>
<accession>A0A8H7UE41</accession>